<dbReference type="AlphaFoldDB" id="F5XK65"/>
<name>F5XK65_MICPN</name>
<dbReference type="HOGENOM" id="CLU_041527_3_0_11"/>
<dbReference type="STRING" id="1032480.MLP_05470"/>
<gene>
    <name evidence="3" type="ordered locus">MLP_05470</name>
</gene>
<protein>
    <recommendedName>
        <fullName evidence="5">AAA+ ATPase domain-containing protein</fullName>
    </recommendedName>
</protein>
<reference evidence="3 4" key="1">
    <citation type="submission" date="2011-05" db="EMBL/GenBank/DDBJ databases">
        <title>Whole genome sequence of Microlunatus phosphovorus NM-1.</title>
        <authorList>
            <person name="Hosoyama A."/>
            <person name="Sasaki K."/>
            <person name="Harada T."/>
            <person name="Igarashi R."/>
            <person name="Kawakoshi A."/>
            <person name="Sasagawa M."/>
            <person name="Fukada J."/>
            <person name="Nakamura S."/>
            <person name="Katano Y."/>
            <person name="Hanada S."/>
            <person name="Kamagata Y."/>
            <person name="Nakamura N."/>
            <person name="Yamazaki S."/>
            <person name="Fujita N."/>
        </authorList>
    </citation>
    <scope>NUCLEOTIDE SEQUENCE [LARGE SCALE GENOMIC DNA]</scope>
    <source>
        <strain evidence="4">ATCC 700054 / DSM 10555 / JCM 9379 / NBRC 101784 / NCIMB 13414 / VKM Ac-1990 / NM-1</strain>
    </source>
</reference>
<dbReference type="KEGG" id="mph:MLP_05470"/>
<dbReference type="Pfam" id="PF13635">
    <property type="entry name" value="DUF4143"/>
    <property type="match status" value="1"/>
</dbReference>
<sequence length="415" mass="45239">MSPVARHVKPRVLEALGDTRIVVVQGARQVGKTTLVREIVGAKGGRLESFDDRLTARAASEDPIGFLSAAPDRLLAIDEVQRVPELILALKYVVDRDTRPGRFLVTGSANLLKLPAIEDSLAGRTESIELHGFSQGEIAGHAERFVDRLLTGERFADHRSDLHRRDYLERAVAGGYPEALTRTPGRRRDLWLDNYVNGIVRREADDVSNLQRIAELPLILRVLAARNSGELIVADVARETEIPARTLTPYLELLQTLYLTQHVPAWATNLAKRVVSRPKVSLLDSGLAARLINVSAQGASPDGNPHVAGGLLEGFVAGEIRRQLTWSEETARIGHFREQSAGEVDLVLETPDGRVAGIEVKSTAAPKAKDAKGLAYLRDRLGKRFVAGVILHTGTTAGAFGDRIAAVPMDVLWTT</sequence>
<accession>F5XK65</accession>
<dbReference type="eggNOG" id="COG1373">
    <property type="taxonomic scope" value="Bacteria"/>
</dbReference>
<dbReference type="SUPFAM" id="SSF52540">
    <property type="entry name" value="P-loop containing nucleoside triphosphate hydrolases"/>
    <property type="match status" value="1"/>
</dbReference>
<evidence type="ECO:0000259" key="1">
    <source>
        <dbReference type="Pfam" id="PF13173"/>
    </source>
</evidence>
<dbReference type="EMBL" id="AP012204">
    <property type="protein sequence ID" value="BAK33561.1"/>
    <property type="molecule type" value="Genomic_DNA"/>
</dbReference>
<evidence type="ECO:0000313" key="3">
    <source>
        <dbReference type="EMBL" id="BAK33561.1"/>
    </source>
</evidence>
<dbReference type="InterPro" id="IPR041682">
    <property type="entry name" value="AAA_14"/>
</dbReference>
<dbReference type="Pfam" id="PF13173">
    <property type="entry name" value="AAA_14"/>
    <property type="match status" value="1"/>
</dbReference>
<evidence type="ECO:0000259" key="2">
    <source>
        <dbReference type="Pfam" id="PF13635"/>
    </source>
</evidence>
<keyword evidence="4" id="KW-1185">Reference proteome</keyword>
<dbReference type="Proteomes" id="UP000007947">
    <property type="component" value="Chromosome"/>
</dbReference>
<dbReference type="RefSeq" id="WP_013861450.1">
    <property type="nucleotide sequence ID" value="NC_015635.1"/>
</dbReference>
<organism evidence="3 4">
    <name type="scientific">Microlunatus phosphovorus (strain ATCC 700054 / DSM 10555 / JCM 9379 / NBRC 101784 / NCIMB 13414 / VKM Ac-1990 / NM-1)</name>
    <dbReference type="NCBI Taxonomy" id="1032480"/>
    <lineage>
        <taxon>Bacteria</taxon>
        <taxon>Bacillati</taxon>
        <taxon>Actinomycetota</taxon>
        <taxon>Actinomycetes</taxon>
        <taxon>Propionibacteriales</taxon>
        <taxon>Propionibacteriaceae</taxon>
        <taxon>Microlunatus</taxon>
    </lineage>
</organism>
<dbReference type="PANTHER" id="PTHR43566:SF2">
    <property type="entry name" value="DUF4143 DOMAIN-CONTAINING PROTEIN"/>
    <property type="match status" value="1"/>
</dbReference>
<dbReference type="InterPro" id="IPR025420">
    <property type="entry name" value="DUF4143"/>
</dbReference>
<evidence type="ECO:0000313" key="4">
    <source>
        <dbReference type="Proteomes" id="UP000007947"/>
    </source>
</evidence>
<evidence type="ECO:0008006" key="5">
    <source>
        <dbReference type="Google" id="ProtNLM"/>
    </source>
</evidence>
<feature type="domain" description="AAA" evidence="1">
    <location>
        <begin position="19"/>
        <end position="138"/>
    </location>
</feature>
<proteinExistence type="predicted"/>
<feature type="domain" description="DUF4143" evidence="2">
    <location>
        <begin position="204"/>
        <end position="362"/>
    </location>
</feature>
<dbReference type="PANTHER" id="PTHR43566">
    <property type="entry name" value="CONSERVED PROTEIN"/>
    <property type="match status" value="1"/>
</dbReference>
<dbReference type="InterPro" id="IPR027417">
    <property type="entry name" value="P-loop_NTPase"/>
</dbReference>